<sequence length="98" mass="10978">MYTLHQKVLLQSARWTEVACLVADGTSVSKLFGFKSQQEIPNQKILRISTINLFADVSRENASFDLKVEGDSGGPLMVERDTGQWVLAGTVSLRYQMR</sequence>
<dbReference type="Proteomes" id="UP001054945">
    <property type="component" value="Unassembled WGS sequence"/>
</dbReference>
<accession>A0AAV4NLR1</accession>
<protein>
    <submittedName>
        <fullName evidence="1">Uncharacterized protein</fullName>
    </submittedName>
</protein>
<comment type="caution">
    <text evidence="1">The sequence shown here is derived from an EMBL/GenBank/DDBJ whole genome shotgun (WGS) entry which is preliminary data.</text>
</comment>
<dbReference type="InterPro" id="IPR043504">
    <property type="entry name" value="Peptidase_S1_PA_chymotrypsin"/>
</dbReference>
<dbReference type="SUPFAM" id="SSF50494">
    <property type="entry name" value="Trypsin-like serine proteases"/>
    <property type="match status" value="1"/>
</dbReference>
<proteinExistence type="predicted"/>
<organism evidence="1 2">
    <name type="scientific">Caerostris extrusa</name>
    <name type="common">Bark spider</name>
    <name type="synonym">Caerostris bankana</name>
    <dbReference type="NCBI Taxonomy" id="172846"/>
    <lineage>
        <taxon>Eukaryota</taxon>
        <taxon>Metazoa</taxon>
        <taxon>Ecdysozoa</taxon>
        <taxon>Arthropoda</taxon>
        <taxon>Chelicerata</taxon>
        <taxon>Arachnida</taxon>
        <taxon>Araneae</taxon>
        <taxon>Araneomorphae</taxon>
        <taxon>Entelegynae</taxon>
        <taxon>Araneoidea</taxon>
        <taxon>Araneidae</taxon>
        <taxon>Caerostris</taxon>
    </lineage>
</organism>
<evidence type="ECO:0000313" key="1">
    <source>
        <dbReference type="EMBL" id="GIX84891.1"/>
    </source>
</evidence>
<evidence type="ECO:0000313" key="2">
    <source>
        <dbReference type="Proteomes" id="UP001054945"/>
    </source>
</evidence>
<gene>
    <name evidence="1" type="ORF">CEXT_325311</name>
</gene>
<dbReference type="Gene3D" id="2.40.10.10">
    <property type="entry name" value="Trypsin-like serine proteases"/>
    <property type="match status" value="1"/>
</dbReference>
<dbReference type="EMBL" id="BPLR01021010">
    <property type="protein sequence ID" value="GIX84891.1"/>
    <property type="molecule type" value="Genomic_DNA"/>
</dbReference>
<reference evidence="1 2" key="1">
    <citation type="submission" date="2021-06" db="EMBL/GenBank/DDBJ databases">
        <title>Caerostris extrusa draft genome.</title>
        <authorList>
            <person name="Kono N."/>
            <person name="Arakawa K."/>
        </authorList>
    </citation>
    <scope>NUCLEOTIDE SEQUENCE [LARGE SCALE GENOMIC DNA]</scope>
</reference>
<dbReference type="AlphaFoldDB" id="A0AAV4NLR1"/>
<keyword evidence="2" id="KW-1185">Reference proteome</keyword>
<dbReference type="InterPro" id="IPR009003">
    <property type="entry name" value="Peptidase_S1_PA"/>
</dbReference>
<name>A0AAV4NLR1_CAEEX</name>